<evidence type="ECO:0000256" key="1">
    <source>
        <dbReference type="ARBA" id="ARBA00005417"/>
    </source>
</evidence>
<evidence type="ECO:0000256" key="4">
    <source>
        <dbReference type="ARBA" id="ARBA00022840"/>
    </source>
</evidence>
<name>A0A143WTH7_9ENTR</name>
<dbReference type="Proteomes" id="UP000095477">
    <property type="component" value="Chromosome I"/>
</dbReference>
<dbReference type="RefSeq" id="WP_231908297.1">
    <property type="nucleotide sequence ID" value="NZ_LN999835.1"/>
</dbReference>
<reference evidence="7" key="1">
    <citation type="submission" date="2016-01" db="EMBL/GenBank/DDBJ databases">
        <authorList>
            <person name="Husnik F."/>
        </authorList>
    </citation>
    <scope>NUCLEOTIDE SEQUENCE [LARGE SCALE GENOMIC DNA]</scope>
</reference>
<evidence type="ECO:0000256" key="2">
    <source>
        <dbReference type="ARBA" id="ARBA00022448"/>
    </source>
</evidence>
<evidence type="ECO:0000256" key="3">
    <source>
        <dbReference type="ARBA" id="ARBA00022741"/>
    </source>
</evidence>
<dbReference type="PATRIC" id="fig|1778263.3.peg.65"/>
<dbReference type="SMART" id="SM00382">
    <property type="entry name" value="AAA"/>
    <property type="match status" value="1"/>
</dbReference>
<accession>A0A143WTH7</accession>
<keyword evidence="4 6" id="KW-0067">ATP-binding</keyword>
<keyword evidence="7" id="KW-1185">Reference proteome</keyword>
<proteinExistence type="inferred from homology"/>
<keyword evidence="2" id="KW-0813">Transport</keyword>
<dbReference type="EC" id="3.6.3.34" evidence="6"/>
<dbReference type="InterPro" id="IPR003439">
    <property type="entry name" value="ABC_transporter-like_ATP-bd"/>
</dbReference>
<dbReference type="KEGG" id="hed:TPER_HE00063"/>
<dbReference type="Pfam" id="PF00005">
    <property type="entry name" value="ABC_tran"/>
    <property type="match status" value="1"/>
</dbReference>
<evidence type="ECO:0000313" key="7">
    <source>
        <dbReference type="Proteomes" id="UP000095477"/>
    </source>
</evidence>
<dbReference type="PANTHER" id="PTHR42734">
    <property type="entry name" value="METAL TRANSPORT SYSTEM ATP-BINDING PROTEIN TM_0124-RELATED"/>
    <property type="match status" value="1"/>
</dbReference>
<feature type="domain" description="ABC transporter" evidence="5">
    <location>
        <begin position="34"/>
        <end position="261"/>
    </location>
</feature>
<dbReference type="GO" id="GO:0005524">
    <property type="term" value="F:ATP binding"/>
    <property type="evidence" value="ECO:0007669"/>
    <property type="project" value="UniProtKB-KW"/>
</dbReference>
<dbReference type="EMBL" id="LN999835">
    <property type="protein sequence ID" value="CUX97015.1"/>
    <property type="molecule type" value="Genomic_DNA"/>
</dbReference>
<dbReference type="InterPro" id="IPR027417">
    <property type="entry name" value="P-loop_NTPase"/>
</dbReference>
<protein>
    <submittedName>
        <fullName evidence="6">Iron(3+)-hydroxamate import ATP-binding protein FhuC</fullName>
        <ecNumber evidence="6">3.6.3.34</ecNumber>
    </submittedName>
</protein>
<evidence type="ECO:0000313" key="6">
    <source>
        <dbReference type="EMBL" id="CUX97015.1"/>
    </source>
</evidence>
<sequence>MATDCLWSNTHADGFVSINGALVRRSLVNDLTMIILQDLVTGYQGQGIGVPLNGRFASGSMTAIIGANGSGKSTLLKTMGGLLPPVRGRISFDASRLRIGYLLQQAEMDRQFPLTVFEVVAMGCWPQSGLLRRINHVRKGLIWQALERVGLEELPDRIISNLSSGQFQRMLFARLLVQEAPLILLDEPFSAIDKQTSALLMTVIEQLHSQGCTIIVVLHDDNLVAKHFPHTLWLTPNQPVWGPSMQVLEQTAIDCCRTVRL</sequence>
<dbReference type="InterPro" id="IPR003593">
    <property type="entry name" value="AAA+_ATPase"/>
</dbReference>
<gene>
    <name evidence="6" type="primary">fhuC</name>
    <name evidence="6" type="ORF">TPER_HE00063</name>
</gene>
<dbReference type="PROSITE" id="PS50893">
    <property type="entry name" value="ABC_TRANSPORTER_2"/>
    <property type="match status" value="1"/>
</dbReference>
<dbReference type="STRING" id="1778263.TPER_HE00063"/>
<dbReference type="Gene3D" id="3.40.50.300">
    <property type="entry name" value="P-loop containing nucleotide triphosphate hydrolases"/>
    <property type="match status" value="1"/>
</dbReference>
<dbReference type="SUPFAM" id="SSF52540">
    <property type="entry name" value="P-loop containing nucleoside triphosphate hydrolases"/>
    <property type="match status" value="1"/>
</dbReference>
<keyword evidence="6" id="KW-0378">Hydrolase</keyword>
<evidence type="ECO:0000259" key="5">
    <source>
        <dbReference type="PROSITE" id="PS50893"/>
    </source>
</evidence>
<dbReference type="GO" id="GO:0016887">
    <property type="term" value="F:ATP hydrolysis activity"/>
    <property type="evidence" value="ECO:0007669"/>
    <property type="project" value="InterPro"/>
</dbReference>
<dbReference type="InterPro" id="IPR050153">
    <property type="entry name" value="Metal_Ion_Import_ABC"/>
</dbReference>
<comment type="similarity">
    <text evidence="1">Belongs to the ABC transporter superfamily.</text>
</comment>
<dbReference type="PANTHER" id="PTHR42734:SF5">
    <property type="entry name" value="IRON TRANSPORT SYSTEM ATP-BINDING PROTEIN HI_0361-RELATED"/>
    <property type="match status" value="1"/>
</dbReference>
<dbReference type="AlphaFoldDB" id="A0A143WTH7"/>
<dbReference type="PROSITE" id="PS00211">
    <property type="entry name" value="ABC_TRANSPORTER_1"/>
    <property type="match status" value="1"/>
</dbReference>
<dbReference type="CDD" id="cd03235">
    <property type="entry name" value="ABC_Metallic_Cations"/>
    <property type="match status" value="1"/>
</dbReference>
<organism evidence="6 7">
    <name type="scientific">Candidatus Hoaglandella endobia</name>
    <dbReference type="NCBI Taxonomy" id="1778263"/>
    <lineage>
        <taxon>Bacteria</taxon>
        <taxon>Pseudomonadati</taxon>
        <taxon>Pseudomonadota</taxon>
        <taxon>Gammaproteobacteria</taxon>
        <taxon>Enterobacterales</taxon>
        <taxon>Enterobacteriaceae</taxon>
        <taxon>Candidatus Hoaglandella</taxon>
    </lineage>
</organism>
<keyword evidence="3" id="KW-0547">Nucleotide-binding</keyword>
<dbReference type="InterPro" id="IPR017871">
    <property type="entry name" value="ABC_transporter-like_CS"/>
</dbReference>